<dbReference type="InterPro" id="IPR016181">
    <property type="entry name" value="Acyl_CoA_acyltransferase"/>
</dbReference>
<sequence length="157" mass="17396">MLKIQKLDHRSLSVAKDMLSLSLASYRVEADIIGVTFFPPLAEKVEDIVGSKSTFFGAFLMHKLVGIVEIEPMEEEDETVININRLVVEPTQFGKSVGTSLVSFVCKDNITTSVTTALKNIPAIRLYQKCGFEKASTQLLNEDITLLTMRRVLSGNT</sequence>
<dbReference type="InterPro" id="IPR000182">
    <property type="entry name" value="GNAT_dom"/>
</dbReference>
<dbReference type="EMBL" id="LYBM01000051">
    <property type="protein sequence ID" value="ODA30604.1"/>
    <property type="molecule type" value="Genomic_DNA"/>
</dbReference>
<feature type="domain" description="N-acetyltransferase" evidence="1">
    <location>
        <begin position="2"/>
        <end position="154"/>
    </location>
</feature>
<evidence type="ECO:0000313" key="3">
    <source>
        <dbReference type="Proteomes" id="UP000094936"/>
    </source>
</evidence>
<dbReference type="RefSeq" id="WP_068905115.1">
    <property type="nucleotide sequence ID" value="NZ_JBHUIF010000029.1"/>
</dbReference>
<reference evidence="2 3" key="1">
    <citation type="submission" date="2016-05" db="EMBL/GenBank/DDBJ databases">
        <title>Genomic Taxonomy of the Vibrionaceae.</title>
        <authorList>
            <person name="Gomez-Gil B."/>
            <person name="Enciso-Ibarra J."/>
        </authorList>
    </citation>
    <scope>NUCLEOTIDE SEQUENCE [LARGE SCALE GENOMIC DNA]</scope>
    <source>
        <strain evidence="2 3">CAIM 1920</strain>
    </source>
</reference>
<proteinExistence type="predicted"/>
<organism evidence="2 3">
    <name type="scientific">Veronia pacifica</name>
    <dbReference type="NCBI Taxonomy" id="1080227"/>
    <lineage>
        <taxon>Bacteria</taxon>
        <taxon>Pseudomonadati</taxon>
        <taxon>Pseudomonadota</taxon>
        <taxon>Gammaproteobacteria</taxon>
        <taxon>Vibrionales</taxon>
        <taxon>Vibrionaceae</taxon>
        <taxon>Veronia</taxon>
    </lineage>
</organism>
<name>A0A1C3EBP0_9GAMM</name>
<keyword evidence="3" id="KW-1185">Reference proteome</keyword>
<evidence type="ECO:0000313" key="2">
    <source>
        <dbReference type="EMBL" id="ODA30604.1"/>
    </source>
</evidence>
<dbReference type="AlphaFoldDB" id="A0A1C3EBP0"/>
<comment type="caution">
    <text evidence="2">The sequence shown here is derived from an EMBL/GenBank/DDBJ whole genome shotgun (WGS) entry which is preliminary data.</text>
</comment>
<dbReference type="PROSITE" id="PS51186">
    <property type="entry name" value="GNAT"/>
    <property type="match status" value="1"/>
</dbReference>
<dbReference type="OrthoDB" id="9797456at2"/>
<dbReference type="Proteomes" id="UP000094936">
    <property type="component" value="Unassembled WGS sequence"/>
</dbReference>
<protein>
    <recommendedName>
        <fullName evidence="1">N-acetyltransferase domain-containing protein</fullName>
    </recommendedName>
</protein>
<evidence type="ECO:0000259" key="1">
    <source>
        <dbReference type="PROSITE" id="PS51186"/>
    </source>
</evidence>
<dbReference type="STRING" id="1080227.A8L45_19930"/>
<gene>
    <name evidence="2" type="ORF">A8L45_19930</name>
</gene>
<dbReference type="Pfam" id="PF13508">
    <property type="entry name" value="Acetyltransf_7"/>
    <property type="match status" value="1"/>
</dbReference>
<dbReference type="GO" id="GO:0016747">
    <property type="term" value="F:acyltransferase activity, transferring groups other than amino-acyl groups"/>
    <property type="evidence" value="ECO:0007669"/>
    <property type="project" value="InterPro"/>
</dbReference>
<accession>A0A1C3EBP0</accession>
<dbReference type="Gene3D" id="3.40.630.30">
    <property type="match status" value="1"/>
</dbReference>
<dbReference type="SUPFAM" id="SSF55729">
    <property type="entry name" value="Acyl-CoA N-acyltransferases (Nat)"/>
    <property type="match status" value="1"/>
</dbReference>